<keyword evidence="4 5" id="KW-0234">DNA repair</keyword>
<dbReference type="SUPFAM" id="SSF50486">
    <property type="entry name" value="FMT C-terminal domain-like"/>
    <property type="match status" value="1"/>
</dbReference>
<dbReference type="AlphaFoldDB" id="A0AAU8ICL1"/>
<proteinExistence type="inferred from homology"/>
<dbReference type="GO" id="GO:0003677">
    <property type="term" value="F:DNA binding"/>
    <property type="evidence" value="ECO:0007669"/>
    <property type="project" value="InterPro"/>
</dbReference>
<comment type="similarity">
    <text evidence="1 5">Belongs to the DNA glycosylase MPG family.</text>
</comment>
<dbReference type="InterPro" id="IPR036995">
    <property type="entry name" value="MPG_sf"/>
</dbReference>
<organism evidence="6">
    <name type="scientific">Sporolactobacillus sp. Y61</name>
    <dbReference type="NCBI Taxonomy" id="3160863"/>
    <lineage>
        <taxon>Bacteria</taxon>
        <taxon>Bacillati</taxon>
        <taxon>Bacillota</taxon>
        <taxon>Bacilli</taxon>
        <taxon>Bacillales</taxon>
        <taxon>Sporolactobacillaceae</taxon>
        <taxon>Sporolactobacillus</taxon>
    </lineage>
</organism>
<dbReference type="FunFam" id="3.10.300.10:FF:000001">
    <property type="entry name" value="Putative 3-methyladenine DNA glycosylase"/>
    <property type="match status" value="1"/>
</dbReference>
<evidence type="ECO:0000256" key="4">
    <source>
        <dbReference type="ARBA" id="ARBA00023204"/>
    </source>
</evidence>
<evidence type="ECO:0000313" key="6">
    <source>
        <dbReference type="EMBL" id="XCJ15721.1"/>
    </source>
</evidence>
<evidence type="ECO:0000256" key="5">
    <source>
        <dbReference type="HAMAP-Rule" id="MF_00527"/>
    </source>
</evidence>
<sequence>MNRKRQLSDFFSQQSTPDIARSVLGKQLVYEHPEGIMSGYIVEAEAYLGQKDSAAHAYKGRRTPANEALYGPPGTIYIYLLHGRAMLDIAVQKKEVPQGILIRAIEPLDGRDLMEKNRKKHGFELTNGPGKFMEALGIHDKSLNRKHMGDAPLYIDLSAEREPEEIGVSARKGISRRGSGTCWPFRFFVKGNPYVSGIKKSEVNDRSFGWKENR</sequence>
<evidence type="ECO:0000256" key="3">
    <source>
        <dbReference type="ARBA" id="ARBA00022801"/>
    </source>
</evidence>
<dbReference type="InterPro" id="IPR011034">
    <property type="entry name" value="Formyl_transferase-like_C_sf"/>
</dbReference>
<dbReference type="PANTHER" id="PTHR10429">
    <property type="entry name" value="DNA-3-METHYLADENINE GLYCOSYLASE"/>
    <property type="match status" value="1"/>
</dbReference>
<dbReference type="InterPro" id="IPR003180">
    <property type="entry name" value="MPG"/>
</dbReference>
<dbReference type="Pfam" id="PF02245">
    <property type="entry name" value="Pur_DNA_glyco"/>
    <property type="match status" value="1"/>
</dbReference>
<evidence type="ECO:0000256" key="2">
    <source>
        <dbReference type="ARBA" id="ARBA00022763"/>
    </source>
</evidence>
<reference evidence="6" key="1">
    <citation type="submission" date="2024-06" db="EMBL/GenBank/DDBJ databases">
        <authorList>
            <person name="Fan A."/>
            <person name="Zhang F.Y."/>
            <person name="Zhang L."/>
        </authorList>
    </citation>
    <scope>NUCLEOTIDE SEQUENCE</scope>
    <source>
        <strain evidence="6">Y61</strain>
    </source>
</reference>
<name>A0AAU8ICL1_9BACL</name>
<dbReference type="PANTHER" id="PTHR10429:SF0">
    <property type="entry name" value="DNA-3-METHYLADENINE GLYCOSYLASE"/>
    <property type="match status" value="1"/>
</dbReference>
<keyword evidence="2 5" id="KW-0227">DNA damage</keyword>
<dbReference type="EMBL" id="CP159510">
    <property type="protein sequence ID" value="XCJ15721.1"/>
    <property type="molecule type" value="Genomic_DNA"/>
</dbReference>
<accession>A0AAU8ICL1</accession>
<keyword evidence="3 5" id="KW-0378">Hydrolase</keyword>
<protein>
    <recommendedName>
        <fullName evidence="5">Putative 3-methyladenine DNA glycosylase</fullName>
        <ecNumber evidence="5">3.2.2.-</ecNumber>
    </recommendedName>
</protein>
<dbReference type="EC" id="3.2.2.-" evidence="5"/>
<dbReference type="RefSeq" id="WP_353947515.1">
    <property type="nucleotide sequence ID" value="NZ_CP159510.1"/>
</dbReference>
<dbReference type="CDD" id="cd00540">
    <property type="entry name" value="AAG"/>
    <property type="match status" value="1"/>
</dbReference>
<dbReference type="GO" id="GO:0003905">
    <property type="term" value="F:alkylbase DNA N-glycosylase activity"/>
    <property type="evidence" value="ECO:0007669"/>
    <property type="project" value="InterPro"/>
</dbReference>
<dbReference type="NCBIfam" id="TIGR00567">
    <property type="entry name" value="3mg"/>
    <property type="match status" value="1"/>
</dbReference>
<evidence type="ECO:0000256" key="1">
    <source>
        <dbReference type="ARBA" id="ARBA00009232"/>
    </source>
</evidence>
<dbReference type="GO" id="GO:0006284">
    <property type="term" value="P:base-excision repair"/>
    <property type="evidence" value="ECO:0007669"/>
    <property type="project" value="InterPro"/>
</dbReference>
<gene>
    <name evidence="6" type="ORF">ABNN70_08240</name>
</gene>
<dbReference type="HAMAP" id="MF_00527">
    <property type="entry name" value="3MGH"/>
    <property type="match status" value="1"/>
</dbReference>
<dbReference type="Gene3D" id="3.10.300.10">
    <property type="entry name" value="Methylpurine-DNA glycosylase (MPG)"/>
    <property type="match status" value="1"/>
</dbReference>